<organism evidence="1 2">
    <name type="scientific">Alteromonas ponticola</name>
    <dbReference type="NCBI Taxonomy" id="2720613"/>
    <lineage>
        <taxon>Bacteria</taxon>
        <taxon>Pseudomonadati</taxon>
        <taxon>Pseudomonadota</taxon>
        <taxon>Gammaproteobacteria</taxon>
        <taxon>Alteromonadales</taxon>
        <taxon>Alteromonadaceae</taxon>
        <taxon>Alteromonas/Salinimonas group</taxon>
        <taxon>Alteromonas</taxon>
    </lineage>
</organism>
<evidence type="ECO:0008006" key="3">
    <source>
        <dbReference type="Google" id="ProtNLM"/>
    </source>
</evidence>
<protein>
    <recommendedName>
        <fullName evidence="3">TniQ family protein</fullName>
    </recommendedName>
</protein>
<sequence length="582" mass="66436">MKNPESTFRLPSRGESAFHYCEDIAHSHGWLSSELLLKSCGYNPVKNWFIKKQPANKAISILISPFGNKADIASFEFTFFEDIIPQLRICPNCLNEGKPHRSDHQVPYITHCSIHGTELIDHCPHCTTKILSPLLRECESCLAPLKASSITSRSRYNDFAYKQRDPNQFLSNLSIVAGLIARPWDLLSAPVDWKKLTNKEIVQAFDCAFMMVTDSLAFPQYKEMLYSRHSKNWKLLSPLLEEKIGVLNTAITECVEEFGPTVPLTRFGLNKSQLEALSSSSVKMLPQKRLVVMSDDEEAIEEHCTGRQIIKVFGLDCVTLNKLIEMDICVPISNTRVLNHAIFCFKSTVERINACLAAYHLHSGGEHFCFNHLSEQALKAYGLTKGDIFVSIINGEIEAQFDDKQLIEGSRIFIESSSLLAFINTRSIIKDHITIAEFAEILLVPEDVIEELMTRGVGILNAKYGKTVPLQLDKASLKAFFGSYVPINRIAWLYKIPLSKIFEILRSDGHRPSIMFIYSPSIRKRYWFVKIDEHVRCRLSELLSKIPKRLIQKKWYRYDGDSIFEGIEDCFSNYDMNVPHEY</sequence>
<reference evidence="1 2" key="1">
    <citation type="submission" date="2020-03" db="EMBL/GenBank/DDBJ databases">
        <title>Alteromonas ponticola sp. nov., isolated from seawater.</title>
        <authorList>
            <person name="Yoon J.-H."/>
            <person name="Kim Y.-O."/>
        </authorList>
    </citation>
    <scope>NUCLEOTIDE SEQUENCE [LARGE SCALE GENOMIC DNA]</scope>
    <source>
        <strain evidence="1 2">MYP5</strain>
    </source>
</reference>
<evidence type="ECO:0000313" key="1">
    <source>
        <dbReference type="EMBL" id="NMH61003.1"/>
    </source>
</evidence>
<gene>
    <name evidence="1" type="ORF">HCJ96_13285</name>
</gene>
<accession>A0ABX1R700</accession>
<name>A0ABX1R700_9ALTE</name>
<dbReference type="EMBL" id="JAATNW010000007">
    <property type="protein sequence ID" value="NMH61003.1"/>
    <property type="molecule type" value="Genomic_DNA"/>
</dbReference>
<keyword evidence="2" id="KW-1185">Reference proteome</keyword>
<evidence type="ECO:0000313" key="2">
    <source>
        <dbReference type="Proteomes" id="UP000709336"/>
    </source>
</evidence>
<proteinExistence type="predicted"/>
<dbReference type="Proteomes" id="UP000709336">
    <property type="component" value="Unassembled WGS sequence"/>
</dbReference>
<comment type="caution">
    <text evidence="1">The sequence shown here is derived from an EMBL/GenBank/DDBJ whole genome shotgun (WGS) entry which is preliminary data.</text>
</comment>
<dbReference type="RefSeq" id="WP_169211566.1">
    <property type="nucleotide sequence ID" value="NZ_JAATNW010000007.1"/>
</dbReference>